<proteinExistence type="predicted"/>
<dbReference type="EMBL" id="CP036272">
    <property type="protein sequence ID" value="QDT58823.1"/>
    <property type="molecule type" value="Genomic_DNA"/>
</dbReference>
<evidence type="ECO:0000313" key="1">
    <source>
        <dbReference type="EMBL" id="QDT58823.1"/>
    </source>
</evidence>
<gene>
    <name evidence="1" type="ORF">SV7mr_13240</name>
</gene>
<name>A0A517SRV7_9BACT</name>
<keyword evidence="2" id="KW-1185">Reference proteome</keyword>
<reference evidence="1 2" key="1">
    <citation type="submission" date="2019-02" db="EMBL/GenBank/DDBJ databases">
        <title>Deep-cultivation of Planctomycetes and their phenomic and genomic characterization uncovers novel biology.</title>
        <authorList>
            <person name="Wiegand S."/>
            <person name="Jogler M."/>
            <person name="Boedeker C."/>
            <person name="Pinto D."/>
            <person name="Vollmers J."/>
            <person name="Rivas-Marin E."/>
            <person name="Kohn T."/>
            <person name="Peeters S.H."/>
            <person name="Heuer A."/>
            <person name="Rast P."/>
            <person name="Oberbeckmann S."/>
            <person name="Bunk B."/>
            <person name="Jeske O."/>
            <person name="Meyerdierks A."/>
            <person name="Storesund J.E."/>
            <person name="Kallscheuer N."/>
            <person name="Luecker S."/>
            <person name="Lage O.M."/>
            <person name="Pohl T."/>
            <person name="Merkel B.J."/>
            <person name="Hornburger P."/>
            <person name="Mueller R.-W."/>
            <person name="Bruemmer F."/>
            <person name="Labrenz M."/>
            <person name="Spormann A.M."/>
            <person name="Op den Camp H."/>
            <person name="Overmann J."/>
            <person name="Amann R."/>
            <person name="Jetten M.S.M."/>
            <person name="Mascher T."/>
            <person name="Medema M.H."/>
            <person name="Devos D.P."/>
            <person name="Kaster A.-K."/>
            <person name="Ovreas L."/>
            <person name="Rohde M."/>
            <person name="Galperin M.Y."/>
            <person name="Jogler C."/>
        </authorList>
    </citation>
    <scope>NUCLEOTIDE SEQUENCE [LARGE SCALE GENOMIC DNA]</scope>
    <source>
        <strain evidence="1 2">SV_7m_r</strain>
    </source>
</reference>
<organism evidence="1 2">
    <name type="scientific">Stieleria bergensis</name>
    <dbReference type="NCBI Taxonomy" id="2528025"/>
    <lineage>
        <taxon>Bacteria</taxon>
        <taxon>Pseudomonadati</taxon>
        <taxon>Planctomycetota</taxon>
        <taxon>Planctomycetia</taxon>
        <taxon>Pirellulales</taxon>
        <taxon>Pirellulaceae</taxon>
        <taxon>Stieleria</taxon>
    </lineage>
</organism>
<evidence type="ECO:0000313" key="2">
    <source>
        <dbReference type="Proteomes" id="UP000315003"/>
    </source>
</evidence>
<sequence>MIIASGVRHRTLSQQINAAPQGACKRAPYKPFGRATWGIIGVDYCHSGNSCKCADFAH</sequence>
<accession>A0A517SRV7</accession>
<dbReference type="AlphaFoldDB" id="A0A517SRV7"/>
<protein>
    <submittedName>
        <fullName evidence="1">Uncharacterized protein</fullName>
    </submittedName>
</protein>
<dbReference type="Proteomes" id="UP000315003">
    <property type="component" value="Chromosome"/>
</dbReference>